<reference evidence="3 4" key="1">
    <citation type="submission" date="2019-07" db="EMBL/GenBank/DDBJ databases">
        <title>Whole genome shotgun sequence of Microbacterium aerolatum NBRC 103071.</title>
        <authorList>
            <person name="Hosoyama A."/>
            <person name="Uohara A."/>
            <person name="Ohji S."/>
            <person name="Ichikawa N."/>
        </authorList>
    </citation>
    <scope>NUCLEOTIDE SEQUENCE [LARGE SCALE GENOMIC DNA]</scope>
    <source>
        <strain evidence="3 4">NBRC 103071</strain>
    </source>
</reference>
<dbReference type="EMBL" id="BJUW01000020">
    <property type="protein sequence ID" value="GEK87802.1"/>
    <property type="molecule type" value="Genomic_DNA"/>
</dbReference>
<dbReference type="Pfam" id="PF02557">
    <property type="entry name" value="VanY"/>
    <property type="match status" value="1"/>
</dbReference>
<keyword evidence="1" id="KW-0472">Membrane</keyword>
<keyword evidence="1" id="KW-0812">Transmembrane</keyword>
<organism evidence="3 4">
    <name type="scientific">Microbacterium aerolatum</name>
    <dbReference type="NCBI Taxonomy" id="153731"/>
    <lineage>
        <taxon>Bacteria</taxon>
        <taxon>Bacillati</taxon>
        <taxon>Actinomycetota</taxon>
        <taxon>Actinomycetes</taxon>
        <taxon>Micrococcales</taxon>
        <taxon>Microbacteriaceae</taxon>
        <taxon>Microbacterium</taxon>
    </lineage>
</organism>
<evidence type="ECO:0000259" key="2">
    <source>
        <dbReference type="Pfam" id="PF02557"/>
    </source>
</evidence>
<evidence type="ECO:0000256" key="1">
    <source>
        <dbReference type="SAM" id="Phobius"/>
    </source>
</evidence>
<dbReference type="InterPro" id="IPR003709">
    <property type="entry name" value="VanY-like_core_dom"/>
</dbReference>
<feature type="domain" description="D-alanyl-D-alanine carboxypeptidase-like core" evidence="2">
    <location>
        <begin position="93"/>
        <end position="189"/>
    </location>
</feature>
<dbReference type="GO" id="GO:0006508">
    <property type="term" value="P:proteolysis"/>
    <property type="evidence" value="ECO:0007669"/>
    <property type="project" value="InterPro"/>
</dbReference>
<keyword evidence="4" id="KW-1185">Reference proteome</keyword>
<dbReference type="InterPro" id="IPR009045">
    <property type="entry name" value="Zn_M74/Hedgehog-like"/>
</dbReference>
<dbReference type="Gene3D" id="3.30.1380.10">
    <property type="match status" value="1"/>
</dbReference>
<comment type="caution">
    <text evidence="3">The sequence shown here is derived from an EMBL/GenBank/DDBJ whole genome shotgun (WGS) entry which is preliminary data.</text>
</comment>
<sequence>MLAPPPTLPADARRQQRRAVAALVVTLIALVIALVLVVANGSRSLAEIAGGSGQPVVFDPIGDSGSVLTSEHGYIAEGEGLSVFEDQAPAVTRLNPALLDALRRAATDAEAGGVEFDVNSGWRSPEYQSFLLRAAVDDYGSEEEAARWVATAQTSAHVSGEAVDIGPLTATDWLAQHGAQYGLCQIYGNESWHYELRPDAVASGCPPAYSDPTEDPRMHG</sequence>
<accession>A0A511AIL2</accession>
<proteinExistence type="predicted"/>
<dbReference type="SUPFAM" id="SSF55166">
    <property type="entry name" value="Hedgehog/DD-peptidase"/>
    <property type="match status" value="1"/>
</dbReference>
<protein>
    <recommendedName>
        <fullName evidence="2">D-alanyl-D-alanine carboxypeptidase-like core domain-containing protein</fullName>
    </recommendedName>
</protein>
<dbReference type="GO" id="GO:0008233">
    <property type="term" value="F:peptidase activity"/>
    <property type="evidence" value="ECO:0007669"/>
    <property type="project" value="InterPro"/>
</dbReference>
<gene>
    <name evidence="3" type="ORF">MAE01_29780</name>
</gene>
<keyword evidence="1" id="KW-1133">Transmembrane helix</keyword>
<name>A0A511AIL2_9MICO</name>
<feature type="transmembrane region" description="Helical" evidence="1">
    <location>
        <begin position="20"/>
        <end position="39"/>
    </location>
</feature>
<dbReference type="AlphaFoldDB" id="A0A511AIL2"/>
<dbReference type="Proteomes" id="UP000321225">
    <property type="component" value="Unassembled WGS sequence"/>
</dbReference>
<dbReference type="CDD" id="cd14846">
    <property type="entry name" value="Peptidase_M15_like"/>
    <property type="match status" value="1"/>
</dbReference>
<evidence type="ECO:0000313" key="4">
    <source>
        <dbReference type="Proteomes" id="UP000321225"/>
    </source>
</evidence>
<evidence type="ECO:0000313" key="3">
    <source>
        <dbReference type="EMBL" id="GEK87802.1"/>
    </source>
</evidence>